<proteinExistence type="predicted"/>
<reference evidence="1" key="1">
    <citation type="submission" date="2012-11" db="EMBL/GenBank/DDBJ databases">
        <title>Dependencies among metagenomic species, viruses, plasmids and units of genetic variation.</title>
        <authorList>
            <person name="Nielsen H.B."/>
            <person name="Almeida M."/>
            <person name="Juncker A.S."/>
            <person name="Rasmussen S."/>
            <person name="Li J."/>
            <person name="Sunagawa S."/>
            <person name="Plichta D."/>
            <person name="Gautier L."/>
            <person name="Le Chatelier E."/>
            <person name="Peletier E."/>
            <person name="Bonde I."/>
            <person name="Nielsen T."/>
            <person name="Manichanh C."/>
            <person name="Arumugam M."/>
            <person name="Batto J."/>
            <person name="Santos M.B.Q.D."/>
            <person name="Blom N."/>
            <person name="Borruel N."/>
            <person name="Burgdorf K.S."/>
            <person name="Boumezbeur F."/>
            <person name="Casellas F."/>
            <person name="Dore J."/>
            <person name="Guarner F."/>
            <person name="Hansen T."/>
            <person name="Hildebrand F."/>
            <person name="Kaas R.S."/>
            <person name="Kennedy S."/>
            <person name="Kristiansen K."/>
            <person name="Kultima J.R."/>
            <person name="Leonard P."/>
            <person name="Levenez F."/>
            <person name="Lund O."/>
            <person name="Moumen B."/>
            <person name="Le Paslier D."/>
            <person name="Pons N."/>
            <person name="Pedersen O."/>
            <person name="Prifti E."/>
            <person name="Qin J."/>
            <person name="Raes J."/>
            <person name="Tap J."/>
            <person name="Tims S."/>
            <person name="Ussery D.W."/>
            <person name="Yamada T."/>
            <person name="MetaHit consortium"/>
            <person name="Renault P."/>
            <person name="Sicheritz-Ponten T."/>
            <person name="Bork P."/>
            <person name="Wang J."/>
            <person name="Brunak S."/>
            <person name="Ehrlich S.D."/>
        </authorList>
    </citation>
    <scope>NUCLEOTIDE SEQUENCE [LARGE SCALE GENOMIC DNA]</scope>
</reference>
<dbReference type="HOGENOM" id="CLU_2570812_0_0_9"/>
<gene>
    <name evidence="1" type="ORF">BN533_02012</name>
</gene>
<dbReference type="AlphaFoldDB" id="R6IKS2"/>
<comment type="caution">
    <text evidence="1">The sequence shown here is derived from an EMBL/GenBank/DDBJ whole genome shotgun (WGS) entry which is preliminary data.</text>
</comment>
<organism evidence="1">
    <name type="scientific">Phascolarctobacterium faecium</name>
    <dbReference type="NCBI Taxonomy" id="33025"/>
    <lineage>
        <taxon>Bacteria</taxon>
        <taxon>Bacillati</taxon>
        <taxon>Bacillota</taxon>
        <taxon>Negativicutes</taxon>
        <taxon>Acidaminococcales</taxon>
        <taxon>Acidaminococcaceae</taxon>
        <taxon>Phascolarctobacterium</taxon>
    </lineage>
</organism>
<dbReference type="STRING" id="1262914.BN533_02012"/>
<protein>
    <submittedName>
        <fullName evidence="1">Uncharacterized protein</fullName>
    </submittedName>
</protein>
<evidence type="ECO:0000313" key="1">
    <source>
        <dbReference type="EMBL" id="CDB46999.1"/>
    </source>
</evidence>
<dbReference type="EMBL" id="CBDS010000102">
    <property type="protein sequence ID" value="CDB46999.1"/>
    <property type="molecule type" value="Genomic_DNA"/>
</dbReference>
<accession>R6IKS2</accession>
<sequence>MVDLGARINACVYYQSLINPFNIDMKSELGCENLFPFYPWLLLPLSAFLYNESIKTQGRGNYDKAAGFQYVVSEFYFVLPG</sequence>
<name>R6IKS2_9FIRM</name>